<protein>
    <submittedName>
        <fullName evidence="2">Uncharacterized protein</fullName>
    </submittedName>
</protein>
<gene>
    <name evidence="2" type="ORF">ES332_D04G193000v1</name>
</gene>
<dbReference type="Proteomes" id="UP000322667">
    <property type="component" value="Chromosome D04"/>
</dbReference>
<accession>A0A5D2LGG0</accession>
<evidence type="ECO:0000313" key="2">
    <source>
        <dbReference type="EMBL" id="TYH77972.1"/>
    </source>
</evidence>
<reference evidence="2 3" key="1">
    <citation type="submission" date="2019-07" db="EMBL/GenBank/DDBJ databases">
        <title>WGS assembly of Gossypium tomentosum.</title>
        <authorList>
            <person name="Chen Z.J."/>
            <person name="Sreedasyam A."/>
            <person name="Ando A."/>
            <person name="Song Q."/>
            <person name="De L."/>
            <person name="Hulse-Kemp A."/>
            <person name="Ding M."/>
            <person name="Ye W."/>
            <person name="Kirkbride R."/>
            <person name="Jenkins J."/>
            <person name="Plott C."/>
            <person name="Lovell J."/>
            <person name="Lin Y.-M."/>
            <person name="Vaughn R."/>
            <person name="Liu B."/>
            <person name="Li W."/>
            <person name="Simpson S."/>
            <person name="Scheffler B."/>
            <person name="Saski C."/>
            <person name="Grover C."/>
            <person name="Hu G."/>
            <person name="Conover J."/>
            <person name="Carlson J."/>
            <person name="Shu S."/>
            <person name="Boston L."/>
            <person name="Williams M."/>
            <person name="Peterson D."/>
            <person name="Mcgee K."/>
            <person name="Jones D."/>
            <person name="Wendel J."/>
            <person name="Stelly D."/>
            <person name="Grimwood J."/>
            <person name="Schmutz J."/>
        </authorList>
    </citation>
    <scope>NUCLEOTIDE SEQUENCE [LARGE SCALE GENOMIC DNA]</scope>
    <source>
        <strain evidence="2">7179.01</strain>
    </source>
</reference>
<evidence type="ECO:0000313" key="3">
    <source>
        <dbReference type="Proteomes" id="UP000322667"/>
    </source>
</evidence>
<name>A0A5D2LGG0_GOSTO</name>
<sequence length="63" mass="7144">MQAIADPNPYSDDDGESQDPTARYGVRRVDVACGGTSKAEGEPCWLRRWRLTIQLLILHRWAT</sequence>
<organism evidence="2 3">
    <name type="scientific">Gossypium tomentosum</name>
    <name type="common">Hawaiian cotton</name>
    <name type="synonym">Gossypium sandvicense</name>
    <dbReference type="NCBI Taxonomy" id="34277"/>
    <lineage>
        <taxon>Eukaryota</taxon>
        <taxon>Viridiplantae</taxon>
        <taxon>Streptophyta</taxon>
        <taxon>Embryophyta</taxon>
        <taxon>Tracheophyta</taxon>
        <taxon>Spermatophyta</taxon>
        <taxon>Magnoliopsida</taxon>
        <taxon>eudicotyledons</taxon>
        <taxon>Gunneridae</taxon>
        <taxon>Pentapetalae</taxon>
        <taxon>rosids</taxon>
        <taxon>malvids</taxon>
        <taxon>Malvales</taxon>
        <taxon>Malvaceae</taxon>
        <taxon>Malvoideae</taxon>
        <taxon>Gossypium</taxon>
    </lineage>
</organism>
<keyword evidence="3" id="KW-1185">Reference proteome</keyword>
<dbReference type="AlphaFoldDB" id="A0A5D2LGG0"/>
<feature type="region of interest" description="Disordered" evidence="1">
    <location>
        <begin position="1"/>
        <end position="23"/>
    </location>
</feature>
<dbReference type="EMBL" id="CM017626">
    <property type="protein sequence ID" value="TYH77972.1"/>
    <property type="molecule type" value="Genomic_DNA"/>
</dbReference>
<evidence type="ECO:0000256" key="1">
    <source>
        <dbReference type="SAM" id="MobiDB-lite"/>
    </source>
</evidence>
<proteinExistence type="predicted"/>